<dbReference type="EMBL" id="CP063845">
    <property type="protein sequence ID" value="UFP95793.1"/>
    <property type="molecule type" value="Genomic_DNA"/>
</dbReference>
<protein>
    <submittedName>
        <fullName evidence="1">Uncharacterized protein</fullName>
    </submittedName>
</protein>
<sequence>MDGWMKPLAKEIADCYEQRTDVAKALPQVMTQVLTEHQIKICDLRLWQQLQRAAEGQLNQVAGSKAS</sequence>
<reference evidence="1 2" key="1">
    <citation type="journal article" date="2021" name="Genome Biol. Evol.">
        <title>Complete Genome Sequencing of a Novel Gloeobacter Species from a Waterfall Cave in Mexico.</title>
        <authorList>
            <person name="Saw J.H."/>
            <person name="Cardona T."/>
            <person name="Montejano G."/>
        </authorList>
    </citation>
    <scope>NUCLEOTIDE SEQUENCE [LARGE SCALE GENOMIC DNA]</scope>
    <source>
        <strain evidence="1">MG652769</strain>
    </source>
</reference>
<keyword evidence="2" id="KW-1185">Reference proteome</keyword>
<gene>
    <name evidence="1" type="ORF">ISF26_06055</name>
</gene>
<organism evidence="1 2">
    <name type="scientific">Gloeobacter morelensis MG652769</name>
    <dbReference type="NCBI Taxonomy" id="2781736"/>
    <lineage>
        <taxon>Bacteria</taxon>
        <taxon>Bacillati</taxon>
        <taxon>Cyanobacteriota</taxon>
        <taxon>Cyanophyceae</taxon>
        <taxon>Gloeobacterales</taxon>
        <taxon>Gloeobacteraceae</taxon>
        <taxon>Gloeobacter</taxon>
        <taxon>Gloeobacter morelensis</taxon>
    </lineage>
</organism>
<proteinExistence type="predicted"/>
<dbReference type="RefSeq" id="WP_230843019.1">
    <property type="nucleotide sequence ID" value="NZ_CP063845.1"/>
</dbReference>
<name>A0ABY3PQH1_9CYAN</name>
<evidence type="ECO:0000313" key="1">
    <source>
        <dbReference type="EMBL" id="UFP95793.1"/>
    </source>
</evidence>
<dbReference type="Proteomes" id="UP001054846">
    <property type="component" value="Chromosome"/>
</dbReference>
<evidence type="ECO:0000313" key="2">
    <source>
        <dbReference type="Proteomes" id="UP001054846"/>
    </source>
</evidence>
<accession>A0ABY3PQH1</accession>